<dbReference type="InterPro" id="IPR052697">
    <property type="entry name" value="FNIP_repeat"/>
</dbReference>
<dbReference type="AlphaFoldDB" id="D3AZQ5"/>
<dbReference type="InParanoid" id="D3AZQ5"/>
<evidence type="ECO:0000313" key="1">
    <source>
        <dbReference type="EMBL" id="EFA85434.1"/>
    </source>
</evidence>
<dbReference type="PANTHER" id="PTHR32031:SF47">
    <property type="entry name" value="B BOX-TYPE DOMAIN-CONTAINING PROTEIN-RELATED"/>
    <property type="match status" value="1"/>
</dbReference>
<proteinExistence type="predicted"/>
<keyword evidence="2" id="KW-1185">Reference proteome</keyword>
<sequence>MIFFLSVCVREWQDDVVFDISDSSVSVLDVLSKNVKLSPGSLPNSIENISICSSFNAHVLPNSVKTMTVDCHNQEFLPGLFPHSLESLTLYMYDNPLMEHSLPHNLKSLHLGTYHAEPHRVDIGNLPRSLETIQFHYSFAEQIENIPILSQFQRLTTLIGCHFEWIGSLPPSVTTLRFTTCYLNSEYIKPGAIPSTITDLDFGGMRYFNLQPGSIPSSVSKLSLGYFEHSLEPGVIPIGVIYLDLSHAARDFSAESIPNTVESLKYLNYSYSEESKFLGILSLPSIKKLFFYADIKISIFPPYLESLKLSGNGVPLLYSSLPPTLKKLSLNKILFVKDTLNETPNQPKRLLMKVGQSYFNNSTLEDLPLSVEIIKIHLNIELRRFNKSTTFIGYNREYPISGGFIKSTYNLRDLIYDKEFDKCVNNDKISTIIK</sequence>
<dbReference type="EMBL" id="ADBJ01000008">
    <property type="protein sequence ID" value="EFA85434.1"/>
    <property type="molecule type" value="Genomic_DNA"/>
</dbReference>
<dbReference type="Pfam" id="PF05725">
    <property type="entry name" value="FNIP"/>
    <property type="match status" value="2"/>
</dbReference>
<reference evidence="1 2" key="1">
    <citation type="journal article" date="2011" name="Genome Res.">
        <title>Phylogeny-wide analysis of social amoeba genomes highlights ancient origins for complex intercellular communication.</title>
        <authorList>
            <person name="Heidel A.J."/>
            <person name="Lawal H.M."/>
            <person name="Felder M."/>
            <person name="Schilde C."/>
            <person name="Helps N.R."/>
            <person name="Tunggal B."/>
            <person name="Rivero F."/>
            <person name="John U."/>
            <person name="Schleicher M."/>
            <person name="Eichinger L."/>
            <person name="Platzer M."/>
            <person name="Noegel A.A."/>
            <person name="Schaap P."/>
            <person name="Gloeckner G."/>
        </authorList>
    </citation>
    <scope>NUCLEOTIDE SEQUENCE [LARGE SCALE GENOMIC DNA]</scope>
    <source>
        <strain evidence="2">ATCC 26659 / Pp 5 / PN500</strain>
    </source>
</reference>
<name>D3AZQ5_HETP5</name>
<organism evidence="1 2">
    <name type="scientific">Heterostelium pallidum (strain ATCC 26659 / Pp 5 / PN500)</name>
    <name type="common">Cellular slime mold</name>
    <name type="synonym">Polysphondylium pallidum</name>
    <dbReference type="NCBI Taxonomy" id="670386"/>
    <lineage>
        <taxon>Eukaryota</taxon>
        <taxon>Amoebozoa</taxon>
        <taxon>Evosea</taxon>
        <taxon>Eumycetozoa</taxon>
        <taxon>Dictyostelia</taxon>
        <taxon>Acytosteliales</taxon>
        <taxon>Acytosteliaceae</taxon>
        <taxon>Heterostelium</taxon>
    </lineage>
</organism>
<dbReference type="Gene3D" id="3.80.10.10">
    <property type="entry name" value="Ribonuclease Inhibitor"/>
    <property type="match status" value="1"/>
</dbReference>
<dbReference type="SUPFAM" id="SSF52058">
    <property type="entry name" value="L domain-like"/>
    <property type="match status" value="2"/>
</dbReference>
<comment type="caution">
    <text evidence="1">The sequence shown here is derived from an EMBL/GenBank/DDBJ whole genome shotgun (WGS) entry which is preliminary data.</text>
</comment>
<dbReference type="InterPro" id="IPR008615">
    <property type="entry name" value="FNIP"/>
</dbReference>
<gene>
    <name evidence="1" type="ORF">PPL_02439</name>
</gene>
<protein>
    <submittedName>
        <fullName evidence="1">Uncharacterized protein</fullName>
    </submittedName>
</protein>
<dbReference type="GeneID" id="31357964"/>
<dbReference type="Proteomes" id="UP000001396">
    <property type="component" value="Unassembled WGS sequence"/>
</dbReference>
<dbReference type="InterPro" id="IPR032675">
    <property type="entry name" value="LRR_dom_sf"/>
</dbReference>
<dbReference type="PANTHER" id="PTHR32031">
    <property type="entry name" value="FNIP REPEAT-CONTAINING PROTEIN-RELATED-RELATED"/>
    <property type="match status" value="1"/>
</dbReference>
<dbReference type="STRING" id="670386.D3AZQ5"/>
<accession>D3AZQ5</accession>
<evidence type="ECO:0000313" key="2">
    <source>
        <dbReference type="Proteomes" id="UP000001396"/>
    </source>
</evidence>
<dbReference type="FunCoup" id="D3AZQ5">
    <property type="interactions" value="933"/>
</dbReference>
<dbReference type="RefSeq" id="XP_020437543.1">
    <property type="nucleotide sequence ID" value="XM_020573426.1"/>
</dbReference>